<feature type="domain" description="AB hydrolase-1" evidence="1">
    <location>
        <begin position="6"/>
        <end position="245"/>
    </location>
</feature>
<dbReference type="Gene3D" id="3.40.50.1820">
    <property type="entry name" value="alpha/beta hydrolase"/>
    <property type="match status" value="1"/>
</dbReference>
<proteinExistence type="predicted"/>
<dbReference type="KEGG" id="pbj:VN24_13375"/>
<dbReference type="RefSeq" id="WP_045670808.1">
    <property type="nucleotide sequence ID" value="NZ_CP011058.1"/>
</dbReference>
<sequence length="265" mass="29575">MKKPTILFIHGAFMTPKSWDPMIRYFTAKGYPTLAPAWPFHEQEPAVLRADPSPLLSRITLELLTEHYAKIIRALPEKPILIGHSFGGLLTQLLMDRDLGLMGIAIDPAAPRGIIAGTYPTVVKSVGSILSKPWRKTGMLSLKEFKYSFVHTLPKAEQELAYEQHVVPETSRIFFQAALSALSPKSPAAVNFNNGNRGPLLIIAGEFDRIVPAAMVRKNYRLYKSGAVTDFKEFPGRTHWIIAQPGWEEVADYIEAWMVGQGAYL</sequence>
<dbReference type="Proteomes" id="UP000032633">
    <property type="component" value="Chromosome"/>
</dbReference>
<reference evidence="3" key="2">
    <citation type="submission" date="2015-03" db="EMBL/GenBank/DDBJ databases">
        <title>Genome sequence of Paenibacillus beijingensis strain DSM 24997T.</title>
        <authorList>
            <person name="Kwak Y."/>
            <person name="Shin J.-H."/>
        </authorList>
    </citation>
    <scope>NUCLEOTIDE SEQUENCE [LARGE SCALE GENOMIC DNA]</scope>
    <source>
        <strain evidence="3">DSM 24997</strain>
    </source>
</reference>
<dbReference type="SUPFAM" id="SSF53474">
    <property type="entry name" value="alpha/beta-Hydrolases"/>
    <property type="match status" value="1"/>
</dbReference>
<dbReference type="EMBL" id="CP011058">
    <property type="protein sequence ID" value="AJY75379.1"/>
    <property type="molecule type" value="Genomic_DNA"/>
</dbReference>
<accession>A0A0D5NJ31</accession>
<dbReference type="InterPro" id="IPR000073">
    <property type="entry name" value="AB_hydrolase_1"/>
</dbReference>
<evidence type="ECO:0000259" key="1">
    <source>
        <dbReference type="Pfam" id="PF12697"/>
    </source>
</evidence>
<dbReference type="PATRIC" id="fig|1126833.4.peg.2917"/>
<dbReference type="OrthoDB" id="9112061at2"/>
<organism evidence="2 3">
    <name type="scientific">Paenibacillus beijingensis</name>
    <dbReference type="NCBI Taxonomy" id="1126833"/>
    <lineage>
        <taxon>Bacteria</taxon>
        <taxon>Bacillati</taxon>
        <taxon>Bacillota</taxon>
        <taxon>Bacilli</taxon>
        <taxon>Bacillales</taxon>
        <taxon>Paenibacillaceae</taxon>
        <taxon>Paenibacillus</taxon>
    </lineage>
</organism>
<gene>
    <name evidence="2" type="ORF">VN24_13375</name>
</gene>
<dbReference type="InterPro" id="IPR029058">
    <property type="entry name" value="AB_hydrolase_fold"/>
</dbReference>
<name>A0A0D5NJ31_9BACL</name>
<dbReference type="STRING" id="1126833.VN24_13375"/>
<keyword evidence="3" id="KW-1185">Reference proteome</keyword>
<evidence type="ECO:0000313" key="3">
    <source>
        <dbReference type="Proteomes" id="UP000032633"/>
    </source>
</evidence>
<dbReference type="PANTHER" id="PTHR43194">
    <property type="entry name" value="HYDROLASE ALPHA/BETA FOLD FAMILY"/>
    <property type="match status" value="1"/>
</dbReference>
<dbReference type="Pfam" id="PF12697">
    <property type="entry name" value="Abhydrolase_6"/>
    <property type="match status" value="1"/>
</dbReference>
<protein>
    <recommendedName>
        <fullName evidence="1">AB hydrolase-1 domain-containing protein</fullName>
    </recommendedName>
</protein>
<dbReference type="HOGENOM" id="CLU_051715_3_1_9"/>
<dbReference type="InterPro" id="IPR050228">
    <property type="entry name" value="Carboxylesterase_BioH"/>
</dbReference>
<reference evidence="2 3" key="1">
    <citation type="journal article" date="2015" name="J. Biotechnol.">
        <title>Complete genome sequence of Paenibacillus beijingensis 7188(T) (=DSM 24997(T)), a novel rhizobacterium from jujube garden soil.</title>
        <authorList>
            <person name="Kwak Y."/>
            <person name="Shin J.H."/>
        </authorList>
    </citation>
    <scope>NUCLEOTIDE SEQUENCE [LARGE SCALE GENOMIC DNA]</scope>
    <source>
        <strain evidence="2 3">DSM 24997</strain>
    </source>
</reference>
<dbReference type="AlphaFoldDB" id="A0A0D5NJ31"/>
<dbReference type="PANTHER" id="PTHR43194:SF2">
    <property type="entry name" value="PEROXISOMAL MEMBRANE PROTEIN LPX1"/>
    <property type="match status" value="1"/>
</dbReference>
<evidence type="ECO:0000313" key="2">
    <source>
        <dbReference type="EMBL" id="AJY75379.1"/>
    </source>
</evidence>